<protein>
    <submittedName>
        <fullName evidence="5">Uncharacterized protein</fullName>
    </submittedName>
</protein>
<gene>
    <name evidence="5" type="ORF">B0J12DRAFT_423582</name>
</gene>
<evidence type="ECO:0000256" key="4">
    <source>
        <dbReference type="SAM" id="SignalP"/>
    </source>
</evidence>
<name>A0ABQ8GGI3_9PEZI</name>
<keyword evidence="3" id="KW-0325">Glycoprotein</keyword>
<feature type="chain" id="PRO_5045081132" evidence="4">
    <location>
        <begin position="19"/>
        <end position="313"/>
    </location>
</feature>
<dbReference type="PANTHER" id="PTHR31018">
    <property type="entry name" value="SPORULATION-SPECIFIC PROTEIN-RELATED"/>
    <property type="match status" value="1"/>
</dbReference>
<dbReference type="EMBL" id="JAGTJR010000008">
    <property type="protein sequence ID" value="KAH7055577.1"/>
    <property type="molecule type" value="Genomic_DNA"/>
</dbReference>
<comment type="subcellular location">
    <subcellularLocation>
        <location evidence="1">Cell envelope</location>
    </subcellularLocation>
</comment>
<comment type="caution">
    <text evidence="5">The sequence shown here is derived from an EMBL/GenBank/DDBJ whole genome shotgun (WGS) entry which is preliminary data.</text>
</comment>
<feature type="signal peptide" evidence="4">
    <location>
        <begin position="1"/>
        <end position="18"/>
    </location>
</feature>
<keyword evidence="6" id="KW-1185">Reference proteome</keyword>
<accession>A0ABQ8GGI3</accession>
<dbReference type="PANTHER" id="PTHR31018:SF3">
    <property type="entry name" value="RECEPTOR PROTEIN-TYROSINE KINASE"/>
    <property type="match status" value="1"/>
</dbReference>
<keyword evidence="2 4" id="KW-0732">Signal</keyword>
<dbReference type="SUPFAM" id="SSF52058">
    <property type="entry name" value="L domain-like"/>
    <property type="match status" value="2"/>
</dbReference>
<evidence type="ECO:0000256" key="2">
    <source>
        <dbReference type="ARBA" id="ARBA00022729"/>
    </source>
</evidence>
<evidence type="ECO:0000313" key="6">
    <source>
        <dbReference type="Proteomes" id="UP000774617"/>
    </source>
</evidence>
<evidence type="ECO:0000256" key="1">
    <source>
        <dbReference type="ARBA" id="ARBA00004196"/>
    </source>
</evidence>
<dbReference type="InterPro" id="IPR051648">
    <property type="entry name" value="CWI-Assembly_Regulator"/>
</dbReference>
<evidence type="ECO:0000313" key="5">
    <source>
        <dbReference type="EMBL" id="KAH7055577.1"/>
    </source>
</evidence>
<organism evidence="5 6">
    <name type="scientific">Macrophomina phaseolina</name>
    <dbReference type="NCBI Taxonomy" id="35725"/>
    <lineage>
        <taxon>Eukaryota</taxon>
        <taxon>Fungi</taxon>
        <taxon>Dikarya</taxon>
        <taxon>Ascomycota</taxon>
        <taxon>Pezizomycotina</taxon>
        <taxon>Dothideomycetes</taxon>
        <taxon>Dothideomycetes incertae sedis</taxon>
        <taxon>Botryosphaeriales</taxon>
        <taxon>Botryosphaeriaceae</taxon>
        <taxon>Macrophomina</taxon>
    </lineage>
</organism>
<sequence>MIQHALALTALLAAAALAGQFYYRMGYRYHQIADRPKDPCSISGTTTLNPSLAGYTPLPCTTFTGNIAVATDAVGIFALPGIEEIQGTLAAEDVPAISSLDLGDLRRVDQLRISNSQIATINYPNIEKIGEVNWEFMGPFEVLGETKVKNVDRLQISHTTVEDLSALFDPEVAEYVFIANNQAMSNVKLPNLKTISEALEIYGNAYPGAIIFPELAWTERLLITRVGNKSDPATAFVSVDFPKLEEVRGDLTVSNNPKIGQVAAGALTRVRGDLTVKGNPELSGMPFEGLKSVDGDLTYIGNFTRYVNGNPSV</sequence>
<evidence type="ECO:0000256" key="3">
    <source>
        <dbReference type="ARBA" id="ARBA00023180"/>
    </source>
</evidence>
<proteinExistence type="predicted"/>
<dbReference type="Proteomes" id="UP000774617">
    <property type="component" value="Unassembled WGS sequence"/>
</dbReference>
<reference evidence="5 6" key="1">
    <citation type="journal article" date="2021" name="Nat. Commun.">
        <title>Genetic determinants of endophytism in the Arabidopsis root mycobiome.</title>
        <authorList>
            <person name="Mesny F."/>
            <person name="Miyauchi S."/>
            <person name="Thiergart T."/>
            <person name="Pickel B."/>
            <person name="Atanasova L."/>
            <person name="Karlsson M."/>
            <person name="Huettel B."/>
            <person name="Barry K.W."/>
            <person name="Haridas S."/>
            <person name="Chen C."/>
            <person name="Bauer D."/>
            <person name="Andreopoulos W."/>
            <person name="Pangilinan J."/>
            <person name="LaButti K."/>
            <person name="Riley R."/>
            <person name="Lipzen A."/>
            <person name="Clum A."/>
            <person name="Drula E."/>
            <person name="Henrissat B."/>
            <person name="Kohler A."/>
            <person name="Grigoriev I.V."/>
            <person name="Martin F.M."/>
            <person name="Hacquard S."/>
        </authorList>
    </citation>
    <scope>NUCLEOTIDE SEQUENCE [LARGE SCALE GENOMIC DNA]</scope>
    <source>
        <strain evidence="5 6">MPI-SDFR-AT-0080</strain>
    </source>
</reference>